<keyword evidence="3" id="KW-0676">Redox-active center</keyword>
<dbReference type="Proteomes" id="UP000030689">
    <property type="component" value="Unassembled WGS sequence"/>
</dbReference>
<dbReference type="PANTHER" id="PTHR43601:SF9">
    <property type="entry name" value="THIOREDOXIN-LIKE 1-1, CHLOROPLASTIC"/>
    <property type="match status" value="1"/>
</dbReference>
<proteinExistence type="inferred from homology"/>
<feature type="region of interest" description="Disordered" evidence="4">
    <location>
        <begin position="106"/>
        <end position="137"/>
    </location>
</feature>
<evidence type="ECO:0000256" key="4">
    <source>
        <dbReference type="SAM" id="MobiDB-lite"/>
    </source>
</evidence>
<accession>V4KE78</accession>
<sequence length="137" mass="15125">LCQLAEQNPDVQFLQVNYEEHKSMCYSLGVHVLPFFRFYRGAHGRVCSFSCTNATIKKFRDALAKHTPDRCSLGPTKGLEEKELVALAANKELNFSYTPKIVPVEEEAASPTSNPSLPVPHPSMSASDEKTLVSAGR</sequence>
<reference evidence="5 6" key="1">
    <citation type="journal article" date="2013" name="Front. Plant Sci.">
        <title>The Reference Genome of the Halophytic Plant Eutrema salsugineum.</title>
        <authorList>
            <person name="Yang R."/>
            <person name="Jarvis D.E."/>
            <person name="Chen H."/>
            <person name="Beilstein M.A."/>
            <person name="Grimwood J."/>
            <person name="Jenkins J."/>
            <person name="Shu S."/>
            <person name="Prochnik S."/>
            <person name="Xin M."/>
            <person name="Ma C."/>
            <person name="Schmutz J."/>
            <person name="Wing R.A."/>
            <person name="Mitchell-Olds T."/>
            <person name="Schumaker K.S."/>
            <person name="Wang X."/>
        </authorList>
    </citation>
    <scope>NUCLEOTIDE SEQUENCE [LARGE SCALE GENOMIC DNA]</scope>
</reference>
<dbReference type="EMBL" id="KI517683">
    <property type="protein sequence ID" value="ESQ36025.1"/>
    <property type="molecule type" value="Genomic_DNA"/>
</dbReference>
<dbReference type="OMA" id="FSYTPKI"/>
<dbReference type="GO" id="GO:0045454">
    <property type="term" value="P:cell redox homeostasis"/>
    <property type="evidence" value="ECO:0007669"/>
    <property type="project" value="TreeGrafter"/>
</dbReference>
<dbReference type="KEGG" id="eus:EUTSA_v100086161m"/>
<evidence type="ECO:0000256" key="1">
    <source>
        <dbReference type="ARBA" id="ARBA00008987"/>
    </source>
</evidence>
<comment type="similarity">
    <text evidence="1">Belongs to the thioredoxin family.</text>
</comment>
<dbReference type="eggNOG" id="KOG0907">
    <property type="taxonomic scope" value="Eukaryota"/>
</dbReference>
<dbReference type="AlphaFoldDB" id="V4KE78"/>
<evidence type="ECO:0000256" key="3">
    <source>
        <dbReference type="ARBA" id="ARBA00023284"/>
    </source>
</evidence>
<keyword evidence="2" id="KW-0813">Transport</keyword>
<dbReference type="Gene3D" id="3.40.30.10">
    <property type="entry name" value="Glutaredoxin"/>
    <property type="match status" value="1"/>
</dbReference>
<name>V4KE78_EUTSA</name>
<evidence type="ECO:0008006" key="7">
    <source>
        <dbReference type="Google" id="ProtNLM"/>
    </source>
</evidence>
<feature type="non-terminal residue" evidence="5">
    <location>
        <position position="1"/>
    </location>
</feature>
<keyword evidence="6" id="KW-1185">Reference proteome</keyword>
<dbReference type="PANTHER" id="PTHR43601">
    <property type="entry name" value="THIOREDOXIN, MITOCHONDRIAL"/>
    <property type="match status" value="1"/>
</dbReference>
<evidence type="ECO:0000313" key="5">
    <source>
        <dbReference type="EMBL" id="ESQ36025.1"/>
    </source>
</evidence>
<organism evidence="5 6">
    <name type="scientific">Eutrema salsugineum</name>
    <name type="common">Saltwater cress</name>
    <name type="synonym">Sisymbrium salsugineum</name>
    <dbReference type="NCBI Taxonomy" id="72664"/>
    <lineage>
        <taxon>Eukaryota</taxon>
        <taxon>Viridiplantae</taxon>
        <taxon>Streptophyta</taxon>
        <taxon>Embryophyta</taxon>
        <taxon>Tracheophyta</taxon>
        <taxon>Spermatophyta</taxon>
        <taxon>Magnoliopsida</taxon>
        <taxon>eudicotyledons</taxon>
        <taxon>Gunneridae</taxon>
        <taxon>Pentapetalae</taxon>
        <taxon>rosids</taxon>
        <taxon>malvids</taxon>
        <taxon>Brassicales</taxon>
        <taxon>Brassicaceae</taxon>
        <taxon>Eutremeae</taxon>
        <taxon>Eutrema</taxon>
    </lineage>
</organism>
<evidence type="ECO:0000313" key="6">
    <source>
        <dbReference type="Proteomes" id="UP000030689"/>
    </source>
</evidence>
<dbReference type="CDD" id="cd02947">
    <property type="entry name" value="TRX_family"/>
    <property type="match status" value="1"/>
</dbReference>
<dbReference type="STRING" id="72664.V4KE78"/>
<gene>
    <name evidence="5" type="ORF">EUTSA_v100086161mg</name>
</gene>
<dbReference type="GO" id="GO:0031969">
    <property type="term" value="C:chloroplast membrane"/>
    <property type="evidence" value="ECO:0007669"/>
    <property type="project" value="EnsemblPlants"/>
</dbReference>
<dbReference type="GO" id="GO:0016671">
    <property type="term" value="F:oxidoreductase activity, acting on a sulfur group of donors, disulfide as acceptor"/>
    <property type="evidence" value="ECO:0007669"/>
    <property type="project" value="EnsemblPlants"/>
</dbReference>
<keyword evidence="2" id="KW-0249">Electron transport</keyword>
<dbReference type="OrthoDB" id="2121326at2759"/>
<evidence type="ECO:0000256" key="2">
    <source>
        <dbReference type="ARBA" id="ARBA00022982"/>
    </source>
</evidence>
<dbReference type="InterPro" id="IPR036249">
    <property type="entry name" value="Thioredoxin-like_sf"/>
</dbReference>
<dbReference type="Gramene" id="ESQ36025">
    <property type="protein sequence ID" value="ESQ36025"/>
    <property type="gene ID" value="EUTSA_v100086161mg"/>
</dbReference>
<dbReference type="GO" id="GO:0009570">
    <property type="term" value="C:chloroplast stroma"/>
    <property type="evidence" value="ECO:0007669"/>
    <property type="project" value="EnsemblPlants"/>
</dbReference>
<dbReference type="SUPFAM" id="SSF52833">
    <property type="entry name" value="Thioredoxin-like"/>
    <property type="match status" value="1"/>
</dbReference>
<protein>
    <recommendedName>
        <fullName evidence="7">Thioredoxin domain-containing protein</fullName>
    </recommendedName>
</protein>